<feature type="domain" description="HpaB/PvcC/4-BUDH C-terminal" evidence="4">
    <location>
        <begin position="283"/>
        <end position="480"/>
    </location>
</feature>
<dbReference type="EC" id="1.14.14.9" evidence="6"/>
<dbReference type="EMBL" id="JBHMAG010000012">
    <property type="protein sequence ID" value="MFB9752753.1"/>
    <property type="molecule type" value="Genomic_DNA"/>
</dbReference>
<evidence type="ECO:0000256" key="2">
    <source>
        <dbReference type="ARBA" id="ARBA00022827"/>
    </source>
</evidence>
<dbReference type="InterPro" id="IPR004925">
    <property type="entry name" value="HpaB/PvcC/4-BUDH"/>
</dbReference>
<accession>A0ABV5VXF2</accession>
<dbReference type="Gene3D" id="2.40.110.10">
    <property type="entry name" value="Butyryl-CoA Dehydrogenase, subunit A, domain 2"/>
    <property type="match status" value="1"/>
</dbReference>
<dbReference type="InterPro" id="IPR009100">
    <property type="entry name" value="AcylCoA_DH/oxidase_NM_dom_sf"/>
</dbReference>
<dbReference type="InterPro" id="IPR036250">
    <property type="entry name" value="AcylCo_DH-like_C"/>
</dbReference>
<protein>
    <submittedName>
        <fullName evidence="6">4-hydroxyphenylacetate 3-monooxygenase, oxygenase component</fullName>
        <ecNumber evidence="6">1.14.14.9</ecNumber>
    </submittedName>
</protein>
<dbReference type="InterPro" id="IPR024719">
    <property type="entry name" value="HpaB/PvcC/4-BUDH_C"/>
</dbReference>
<name>A0ABV5VXF2_9BACL</name>
<dbReference type="InterPro" id="IPR024674">
    <property type="entry name" value="HpaB/PvcC/4-BUDH_N"/>
</dbReference>
<sequence>MPIKNGKQYTDRIDQAKMEIWLSGEKVKGPLSAHPAFRGLISTQASLYDMQGSEAFKDAMTYASPATGDPVGLSFLRPVEKGDLERRRAMMTLWSGRHHGFLGRAPDYMNTTIMAFGAAAGLLEEHNPQYADNLRRYYEYCRDQDITLSHAFIVPHAGRLSTFMKTLEQPETARVIEKNKDGLVVSGAFLLATQGATAEEILIFPAPLPSFADVNPHAFAFAVPSDLPGIRFIARESFVAGDSPFDYPLSSRFEEMDMLVVFDRVLVPHDRVFLYGDENMAVSFIEQSRFHTHATHQVLCRNVAKTEFLLGTIEAIIQMLGLRTYPHVVEKAAEVIAALETLKALLTSSELQAKNDRWGTMLPAPGPLYTANFLYPKLYPRLIEIVQLLGASGLVMIPGERDFLSPVEADLNAHLKGIDTDARSKIGLFRLAWELSASSFAGRQTLYERFFFGDGGKVASRLYDNYGDKEKCRERVNNFVSGPGRDA</sequence>
<evidence type="ECO:0000313" key="6">
    <source>
        <dbReference type="EMBL" id="MFB9752753.1"/>
    </source>
</evidence>
<dbReference type="RefSeq" id="WP_344903364.1">
    <property type="nucleotide sequence ID" value="NZ_BAAAYO010000001.1"/>
</dbReference>
<keyword evidence="1" id="KW-0285">Flavoprotein</keyword>
<dbReference type="Proteomes" id="UP001589619">
    <property type="component" value="Unassembled WGS sequence"/>
</dbReference>
<dbReference type="GO" id="GO:0052881">
    <property type="term" value="F:4-hydroxyphenylacetate 3-monooxygenase activity"/>
    <property type="evidence" value="ECO:0007669"/>
    <property type="project" value="UniProtKB-EC"/>
</dbReference>
<dbReference type="Pfam" id="PF03241">
    <property type="entry name" value="HpaB"/>
    <property type="match status" value="1"/>
</dbReference>
<comment type="caution">
    <text evidence="6">The sequence shown here is derived from an EMBL/GenBank/DDBJ whole genome shotgun (WGS) entry which is preliminary data.</text>
</comment>
<dbReference type="Gene3D" id="1.20.140.10">
    <property type="entry name" value="Butyryl-CoA Dehydrogenase, subunit A, domain 3"/>
    <property type="match status" value="1"/>
</dbReference>
<dbReference type="InterPro" id="IPR012687">
    <property type="entry name" value="HpaB_Deino-type"/>
</dbReference>
<evidence type="ECO:0000256" key="3">
    <source>
        <dbReference type="ARBA" id="ARBA00023002"/>
    </source>
</evidence>
<reference evidence="6 7" key="1">
    <citation type="submission" date="2024-09" db="EMBL/GenBank/DDBJ databases">
        <authorList>
            <person name="Sun Q."/>
            <person name="Mori K."/>
        </authorList>
    </citation>
    <scope>NUCLEOTIDE SEQUENCE [LARGE SCALE GENOMIC DNA]</scope>
    <source>
        <strain evidence="6 7">JCM 12520</strain>
    </source>
</reference>
<dbReference type="SUPFAM" id="SSF47203">
    <property type="entry name" value="Acyl-CoA dehydrogenase C-terminal domain-like"/>
    <property type="match status" value="1"/>
</dbReference>
<evidence type="ECO:0000313" key="7">
    <source>
        <dbReference type="Proteomes" id="UP001589619"/>
    </source>
</evidence>
<keyword evidence="7" id="KW-1185">Reference proteome</keyword>
<keyword evidence="2" id="KW-0274">FAD</keyword>
<gene>
    <name evidence="6" type="primary">hpaB</name>
    <name evidence="6" type="ORF">ACFFNY_14400</name>
</gene>
<dbReference type="NCBIfam" id="TIGR02309">
    <property type="entry name" value="HpaB-1"/>
    <property type="match status" value="1"/>
</dbReference>
<dbReference type="Pfam" id="PF11794">
    <property type="entry name" value="HpaB_N"/>
    <property type="match status" value="1"/>
</dbReference>
<feature type="domain" description="HpaB/PvcC/4-BUDH N-terminal" evidence="5">
    <location>
        <begin position="6"/>
        <end position="274"/>
    </location>
</feature>
<dbReference type="PANTHER" id="PTHR36117">
    <property type="entry name" value="4-HYDROXYPHENYLACETATE 3-MONOOXYGENASE-RELATED"/>
    <property type="match status" value="1"/>
</dbReference>
<dbReference type="SUPFAM" id="SSF56645">
    <property type="entry name" value="Acyl-CoA dehydrogenase NM domain-like"/>
    <property type="match status" value="1"/>
</dbReference>
<dbReference type="Gene3D" id="1.10.3140.10">
    <property type="entry name" value="4-hydroxybutyryl-coa dehydratase, domain 1"/>
    <property type="match status" value="1"/>
</dbReference>
<keyword evidence="3 6" id="KW-0560">Oxidoreductase</keyword>
<dbReference type="InterPro" id="IPR046373">
    <property type="entry name" value="Acyl-CoA_Oxase/DH_mid-dom_sf"/>
</dbReference>
<proteinExistence type="predicted"/>
<organism evidence="6 7">
    <name type="scientific">Paenibacillus hodogayensis</name>
    <dbReference type="NCBI Taxonomy" id="279208"/>
    <lineage>
        <taxon>Bacteria</taxon>
        <taxon>Bacillati</taxon>
        <taxon>Bacillota</taxon>
        <taxon>Bacilli</taxon>
        <taxon>Bacillales</taxon>
        <taxon>Paenibacillaceae</taxon>
        <taxon>Paenibacillus</taxon>
    </lineage>
</organism>
<dbReference type="PIRSF" id="PIRSF000331">
    <property type="entry name" value="HpaA_HpaB"/>
    <property type="match status" value="1"/>
</dbReference>
<evidence type="ECO:0000259" key="4">
    <source>
        <dbReference type="Pfam" id="PF03241"/>
    </source>
</evidence>
<dbReference type="PANTHER" id="PTHR36117:SF3">
    <property type="entry name" value="4-HYDROXYPHENYLACETATE 3-MONOOXYGENASE-RELATED"/>
    <property type="match status" value="1"/>
</dbReference>
<evidence type="ECO:0000256" key="1">
    <source>
        <dbReference type="ARBA" id="ARBA00022630"/>
    </source>
</evidence>
<evidence type="ECO:0000259" key="5">
    <source>
        <dbReference type="Pfam" id="PF11794"/>
    </source>
</evidence>